<dbReference type="AlphaFoldDB" id="A0A9D3ZQU3"/>
<evidence type="ECO:0000313" key="1">
    <source>
        <dbReference type="EMBL" id="KAH1057098.1"/>
    </source>
</evidence>
<accession>A0A9D3ZQU3</accession>
<keyword evidence="2" id="KW-1185">Reference proteome</keyword>
<gene>
    <name evidence="1" type="ORF">J1N35_035163</name>
</gene>
<dbReference type="Proteomes" id="UP000828251">
    <property type="component" value="Unassembled WGS sequence"/>
</dbReference>
<comment type="caution">
    <text evidence="1">The sequence shown here is derived from an EMBL/GenBank/DDBJ whole genome shotgun (WGS) entry which is preliminary data.</text>
</comment>
<protein>
    <submittedName>
        <fullName evidence="1">Uncharacterized protein</fullName>
    </submittedName>
</protein>
<reference evidence="1 2" key="1">
    <citation type="journal article" date="2021" name="Plant Biotechnol. J.">
        <title>Multi-omics assisted identification of the key and species-specific regulatory components of drought-tolerant mechanisms in Gossypium stocksii.</title>
        <authorList>
            <person name="Yu D."/>
            <person name="Ke L."/>
            <person name="Zhang D."/>
            <person name="Wu Y."/>
            <person name="Sun Y."/>
            <person name="Mei J."/>
            <person name="Sun J."/>
            <person name="Sun Y."/>
        </authorList>
    </citation>
    <scope>NUCLEOTIDE SEQUENCE [LARGE SCALE GENOMIC DNA]</scope>
    <source>
        <strain evidence="2">cv. E1</strain>
        <tissue evidence="1">Leaf</tissue>
    </source>
</reference>
<proteinExistence type="predicted"/>
<organism evidence="1 2">
    <name type="scientific">Gossypium stocksii</name>
    <dbReference type="NCBI Taxonomy" id="47602"/>
    <lineage>
        <taxon>Eukaryota</taxon>
        <taxon>Viridiplantae</taxon>
        <taxon>Streptophyta</taxon>
        <taxon>Embryophyta</taxon>
        <taxon>Tracheophyta</taxon>
        <taxon>Spermatophyta</taxon>
        <taxon>Magnoliopsida</taxon>
        <taxon>eudicotyledons</taxon>
        <taxon>Gunneridae</taxon>
        <taxon>Pentapetalae</taxon>
        <taxon>rosids</taxon>
        <taxon>malvids</taxon>
        <taxon>Malvales</taxon>
        <taxon>Malvaceae</taxon>
        <taxon>Malvoideae</taxon>
        <taxon>Gossypium</taxon>
    </lineage>
</organism>
<evidence type="ECO:0000313" key="2">
    <source>
        <dbReference type="Proteomes" id="UP000828251"/>
    </source>
</evidence>
<sequence>MRKKHSFGIVYRATHNWKTLKELEKAIQVRFMYSIRPLKKAYFISTLLEKGQNICLAVLHYLSTNDDALEYSWKQAIKLDINIERDLAYALKAIFAHSQQGVPMGSVASKGVKTPIVIVIPGLTSDSAAAVHTLAFCFGVLDSLAIELN</sequence>
<dbReference type="EMBL" id="JAIQCV010000010">
    <property type="protein sequence ID" value="KAH1057098.1"/>
    <property type="molecule type" value="Genomic_DNA"/>
</dbReference>
<name>A0A9D3ZQU3_9ROSI</name>